<dbReference type="Proteomes" id="UP000198287">
    <property type="component" value="Unassembled WGS sequence"/>
</dbReference>
<organism evidence="4 5">
    <name type="scientific">Folsomia candida</name>
    <name type="common">Springtail</name>
    <dbReference type="NCBI Taxonomy" id="158441"/>
    <lineage>
        <taxon>Eukaryota</taxon>
        <taxon>Metazoa</taxon>
        <taxon>Ecdysozoa</taxon>
        <taxon>Arthropoda</taxon>
        <taxon>Hexapoda</taxon>
        <taxon>Collembola</taxon>
        <taxon>Entomobryomorpha</taxon>
        <taxon>Isotomoidea</taxon>
        <taxon>Isotomidae</taxon>
        <taxon>Proisotominae</taxon>
        <taxon>Folsomia</taxon>
    </lineage>
</organism>
<dbReference type="Gene3D" id="3.40.50.1820">
    <property type="entry name" value="alpha/beta hydrolase"/>
    <property type="match status" value="1"/>
</dbReference>
<dbReference type="PANTHER" id="PTHR48081:SF33">
    <property type="entry name" value="KYNURENINE FORMAMIDASE"/>
    <property type="match status" value="1"/>
</dbReference>
<dbReference type="InterPro" id="IPR029058">
    <property type="entry name" value="AB_hydrolase_fold"/>
</dbReference>
<keyword evidence="5" id="KW-1185">Reference proteome</keyword>
<dbReference type="SUPFAM" id="SSF53474">
    <property type="entry name" value="alpha/beta-Hydrolases"/>
    <property type="match status" value="1"/>
</dbReference>
<dbReference type="OrthoDB" id="433474at2759"/>
<evidence type="ECO:0000256" key="2">
    <source>
        <dbReference type="SAM" id="SignalP"/>
    </source>
</evidence>
<dbReference type="PANTHER" id="PTHR48081">
    <property type="entry name" value="AB HYDROLASE SUPERFAMILY PROTEIN C4A8.06C"/>
    <property type="match status" value="1"/>
</dbReference>
<dbReference type="EMBL" id="LNIX01000027">
    <property type="protein sequence ID" value="OXA42058.1"/>
    <property type="molecule type" value="Genomic_DNA"/>
</dbReference>
<dbReference type="Pfam" id="PF20434">
    <property type="entry name" value="BD-FAE"/>
    <property type="match status" value="1"/>
</dbReference>
<keyword evidence="2" id="KW-0732">Signal</keyword>
<dbReference type="GO" id="GO:0016787">
    <property type="term" value="F:hydrolase activity"/>
    <property type="evidence" value="ECO:0007669"/>
    <property type="project" value="UniProtKB-KW"/>
</dbReference>
<keyword evidence="1" id="KW-0378">Hydrolase</keyword>
<feature type="signal peptide" evidence="2">
    <location>
        <begin position="1"/>
        <end position="20"/>
    </location>
</feature>
<sequence length="272" mass="30351">MLKFQLVAVLLLPLAGTIHGSVLIPDVAYGVDPNQIMDIYLPSNDTTQVSKVIILIHGGSWDSGDKDGMREIVAFLEMFFPEICIVNINFRHGSHASPGFPKQLEDIDAVVTFMQNTFTQTVTFAMFGTSSGGHLATLYGYSWDKVARNVKVIVNIVGPTDLTDPAYDNHSERERFFNFVGPCLHAECPAEYVAASPVYHVDADSPKTIGFFGTLDFLIPASQMYILRAKLEEIGVTNKFTLYPGGHWDNWSDENKVDTVMQIVQFFTENWQ</sequence>
<evidence type="ECO:0000256" key="1">
    <source>
        <dbReference type="ARBA" id="ARBA00022801"/>
    </source>
</evidence>
<dbReference type="InterPro" id="IPR049492">
    <property type="entry name" value="BD-FAE-like_dom"/>
</dbReference>
<proteinExistence type="predicted"/>
<comment type="caution">
    <text evidence="4">The sequence shown here is derived from an EMBL/GenBank/DDBJ whole genome shotgun (WGS) entry which is preliminary data.</text>
</comment>
<evidence type="ECO:0000259" key="3">
    <source>
        <dbReference type="Pfam" id="PF20434"/>
    </source>
</evidence>
<evidence type="ECO:0000313" key="4">
    <source>
        <dbReference type="EMBL" id="OXA42058.1"/>
    </source>
</evidence>
<dbReference type="InterPro" id="IPR050300">
    <property type="entry name" value="GDXG_lipolytic_enzyme"/>
</dbReference>
<evidence type="ECO:0000313" key="5">
    <source>
        <dbReference type="Proteomes" id="UP000198287"/>
    </source>
</evidence>
<reference evidence="4 5" key="1">
    <citation type="submission" date="2015-12" db="EMBL/GenBank/DDBJ databases">
        <title>The genome of Folsomia candida.</title>
        <authorList>
            <person name="Faddeeva A."/>
            <person name="Derks M.F."/>
            <person name="Anvar Y."/>
            <person name="Smit S."/>
            <person name="Van Straalen N."/>
            <person name="Roelofs D."/>
        </authorList>
    </citation>
    <scope>NUCLEOTIDE SEQUENCE [LARGE SCALE GENOMIC DNA]</scope>
    <source>
        <strain evidence="4 5">VU population</strain>
        <tissue evidence="4">Whole body</tissue>
    </source>
</reference>
<gene>
    <name evidence="4" type="ORF">Fcan01_23246</name>
</gene>
<name>A0A226DAY1_FOLCA</name>
<feature type="domain" description="BD-FAE-like" evidence="3">
    <location>
        <begin position="37"/>
        <end position="231"/>
    </location>
</feature>
<accession>A0A226DAY1</accession>
<dbReference type="AlphaFoldDB" id="A0A226DAY1"/>
<protein>
    <submittedName>
        <fullName evidence="4">Kynurenine formamidase</fullName>
    </submittedName>
</protein>
<feature type="chain" id="PRO_5012963082" evidence="2">
    <location>
        <begin position="21"/>
        <end position="272"/>
    </location>
</feature>